<feature type="region of interest" description="Disordered" evidence="3">
    <location>
        <begin position="1"/>
        <end position="39"/>
    </location>
</feature>
<feature type="compositionally biased region" description="Polar residues" evidence="3">
    <location>
        <begin position="18"/>
        <end position="39"/>
    </location>
</feature>
<dbReference type="OrthoDB" id="10264738at2759"/>
<feature type="region of interest" description="Disordered" evidence="3">
    <location>
        <begin position="126"/>
        <end position="146"/>
    </location>
</feature>
<dbReference type="GeneID" id="7845532"/>
<keyword evidence="2" id="KW-0472">Membrane</keyword>
<dbReference type="EMBL" id="GG662212">
    <property type="protein sequence ID" value="EAS07751.2"/>
    <property type="molecule type" value="Genomic_DNA"/>
</dbReference>
<dbReference type="AlphaFoldDB" id="I7M4N8"/>
<dbReference type="PROSITE" id="PS51746">
    <property type="entry name" value="PPM_2"/>
    <property type="match status" value="1"/>
</dbReference>
<proteinExistence type="predicted"/>
<dbReference type="InParanoid" id="I7M4N8"/>
<dbReference type="STRING" id="312017.I7M4N8"/>
<evidence type="ECO:0000256" key="1">
    <source>
        <dbReference type="ARBA" id="ARBA00004370"/>
    </source>
</evidence>
<feature type="region of interest" description="Disordered" evidence="3">
    <location>
        <begin position="158"/>
        <end position="224"/>
    </location>
</feature>
<sequence>MRSRSNKVSPGQIRVSAGIQSISNTRNGQSSTRSNNGNNQILMSNLAANGINNQQQQQQLQISNGYMSHNNSINNGMNGTFNANGQHIIAESRSQQSSPLNTPKKNGSHLGFKKLISGTVPVNYHQQGINSGMNGNNNNGVGQSNTLNIQQNSVNSVNQNNSFQFGSYQNGDSLKSKSTSIQKKQNSNSNNNINSNGQNNNFNQNNNLQPINSRPSTGRGQPKKDLQIQLGFDNMDLITNGGNASASNGQYENTSEGTNAILSAKNSNYSNSVTPTIINGSSNPNSNIVNNYINNRSLNKPYQSAHRRMTPNRLTGIDKIQLPTPQSSSRNSSPYWNSMSNNSARHRKQQQSLINKSYNGNKENNQYLEGQQIILSSQQQNNNQLNLANGAQPSGQTQFMRINNKSPINSARSSSYNNNNNINNNNNQVQNNGQTNGQQQSNQTQFERSNHSPLISKLLIIPNSTRSSSSNNNNRNKSGRSILKQRQIGIMNNNSFNGAEDNPKASAESTRNSGDYNQNNITNNISNGHNVNYFQNSQTVRQSHAKSTQKEKSSQNTSYNTNNEERLNMPLINPLQQIPNNQQQYNPLNQLNNKLNNIHTNEFLQNTQQAVQQQQQQQQEYEQNPSGSNSQNNSNVNQNQNQQQPQNTANPEQQTQPNKGVLNMKYSFRTRKGFMPNNPNKVNQDTYIIHQNINKKPWQHFYSVCDGHGVFGHDVSGFLKRLLPLLFSEQSDRLEQDPRKVLNEIYEEANEKLNYESNIDILFSGSTVVSVYFHKNSIFCANIGDSRAILGKKNTQDKWSVIPLSRDHKPSDSEEAQRIIAENGRIEAFKDQEGKPIGPTRVWLKNENVPGLAMTRSMGDTVAESVGVTWRPEIIEYELSYNDKILVLASDGVWEFIDNKEIIKMIAPYYQRNDIEGACECLLQEAHLRWTRECNVIDDISFIIIFMNM</sequence>
<feature type="compositionally biased region" description="Low complexity" evidence="3">
    <location>
        <begin position="417"/>
        <end position="445"/>
    </location>
</feature>
<dbReference type="FunFam" id="3.60.40.10:FF:000051">
    <property type="entry name" value="Protein phosphatase 2C-like protein"/>
    <property type="match status" value="1"/>
</dbReference>
<feature type="region of interest" description="Disordered" evidence="3">
    <location>
        <begin position="407"/>
        <end position="563"/>
    </location>
</feature>
<keyword evidence="6" id="KW-1185">Reference proteome</keyword>
<evidence type="ECO:0000256" key="2">
    <source>
        <dbReference type="ARBA" id="ARBA00023136"/>
    </source>
</evidence>
<feature type="domain" description="PPM-type phosphatase" evidence="4">
    <location>
        <begin position="665"/>
        <end position="947"/>
    </location>
</feature>
<comment type="subcellular location">
    <subcellularLocation>
        <location evidence="1">Membrane</location>
    </subcellularLocation>
</comment>
<feature type="region of interest" description="Disordered" evidence="3">
    <location>
        <begin position="313"/>
        <end position="351"/>
    </location>
</feature>
<dbReference type="InterPro" id="IPR036457">
    <property type="entry name" value="PPM-type-like_dom_sf"/>
</dbReference>
<dbReference type="CDD" id="cd00143">
    <property type="entry name" value="PP2Cc"/>
    <property type="match status" value="1"/>
</dbReference>
<dbReference type="InterPro" id="IPR001932">
    <property type="entry name" value="PPM-type_phosphatase-like_dom"/>
</dbReference>
<dbReference type="SUPFAM" id="SSF81606">
    <property type="entry name" value="PP2C-like"/>
    <property type="match status" value="1"/>
</dbReference>
<feature type="compositionally biased region" description="Low complexity" evidence="3">
    <location>
        <begin position="607"/>
        <end position="658"/>
    </location>
</feature>
<feature type="compositionally biased region" description="Polar residues" evidence="3">
    <location>
        <begin position="507"/>
        <end position="516"/>
    </location>
</feature>
<feature type="compositionally biased region" description="Polar residues" evidence="3">
    <location>
        <begin position="533"/>
        <end position="546"/>
    </location>
</feature>
<feature type="compositionally biased region" description="Low complexity" evidence="3">
    <location>
        <begin position="327"/>
        <end position="340"/>
    </location>
</feature>
<feature type="region of interest" description="Disordered" evidence="3">
    <location>
        <begin position="607"/>
        <end position="660"/>
    </location>
</feature>
<feature type="compositionally biased region" description="Low complexity" evidence="3">
    <location>
        <begin position="517"/>
        <end position="532"/>
    </location>
</feature>
<evidence type="ECO:0000256" key="3">
    <source>
        <dbReference type="SAM" id="MobiDB-lite"/>
    </source>
</evidence>
<evidence type="ECO:0000313" key="5">
    <source>
        <dbReference type="EMBL" id="EAS07751.2"/>
    </source>
</evidence>
<feature type="compositionally biased region" description="Low complexity" evidence="3">
    <location>
        <begin position="463"/>
        <end position="481"/>
    </location>
</feature>
<evidence type="ECO:0000259" key="4">
    <source>
        <dbReference type="PROSITE" id="PS51746"/>
    </source>
</evidence>
<dbReference type="GO" id="GO:0004722">
    <property type="term" value="F:protein serine/threonine phosphatase activity"/>
    <property type="evidence" value="ECO:0007669"/>
    <property type="project" value="InterPro"/>
</dbReference>
<dbReference type="SMART" id="SM00332">
    <property type="entry name" value="PP2Cc"/>
    <property type="match status" value="1"/>
</dbReference>
<accession>I7M4N8</accession>
<dbReference type="Gene3D" id="3.60.40.10">
    <property type="entry name" value="PPM-type phosphatase domain"/>
    <property type="match status" value="1"/>
</dbReference>
<dbReference type="Pfam" id="PF00481">
    <property type="entry name" value="PP2C"/>
    <property type="match status" value="1"/>
</dbReference>
<dbReference type="RefSeq" id="XP_001027993.2">
    <property type="nucleotide sequence ID" value="XM_001027993.2"/>
</dbReference>
<gene>
    <name evidence="5" type="ORF">TTHERM_00498050</name>
</gene>
<protein>
    <submittedName>
        <fullName evidence="5">Protein phosphatase 2C containing protein</fullName>
    </submittedName>
</protein>
<dbReference type="InterPro" id="IPR015655">
    <property type="entry name" value="PP2C"/>
</dbReference>
<dbReference type="Proteomes" id="UP000009168">
    <property type="component" value="Unassembled WGS sequence"/>
</dbReference>
<feature type="compositionally biased region" description="Polar residues" evidence="3">
    <location>
        <begin position="407"/>
        <end position="416"/>
    </location>
</feature>
<dbReference type="PANTHER" id="PTHR47992">
    <property type="entry name" value="PROTEIN PHOSPHATASE"/>
    <property type="match status" value="1"/>
</dbReference>
<evidence type="ECO:0000313" key="6">
    <source>
        <dbReference type="Proteomes" id="UP000009168"/>
    </source>
</evidence>
<dbReference type="eggNOG" id="KOG0698">
    <property type="taxonomic scope" value="Eukaryota"/>
</dbReference>
<feature type="compositionally biased region" description="Low complexity" evidence="3">
    <location>
        <begin position="176"/>
        <end position="213"/>
    </location>
</feature>
<dbReference type="GO" id="GO:0016020">
    <property type="term" value="C:membrane"/>
    <property type="evidence" value="ECO:0007669"/>
    <property type="project" value="UniProtKB-SubCell"/>
</dbReference>
<dbReference type="KEGG" id="tet:TTHERM_00498050"/>
<reference evidence="6" key="1">
    <citation type="journal article" date="2006" name="PLoS Biol.">
        <title>Macronuclear genome sequence of the ciliate Tetrahymena thermophila, a model eukaryote.</title>
        <authorList>
            <person name="Eisen J.A."/>
            <person name="Coyne R.S."/>
            <person name="Wu M."/>
            <person name="Wu D."/>
            <person name="Thiagarajan M."/>
            <person name="Wortman J.R."/>
            <person name="Badger J.H."/>
            <person name="Ren Q."/>
            <person name="Amedeo P."/>
            <person name="Jones K.M."/>
            <person name="Tallon L.J."/>
            <person name="Delcher A.L."/>
            <person name="Salzberg S.L."/>
            <person name="Silva J.C."/>
            <person name="Haas B.J."/>
            <person name="Majoros W.H."/>
            <person name="Farzad M."/>
            <person name="Carlton J.M."/>
            <person name="Smith R.K. Jr."/>
            <person name="Garg J."/>
            <person name="Pearlman R.E."/>
            <person name="Karrer K.M."/>
            <person name="Sun L."/>
            <person name="Manning G."/>
            <person name="Elde N.C."/>
            <person name="Turkewitz A.P."/>
            <person name="Asai D.J."/>
            <person name="Wilkes D.E."/>
            <person name="Wang Y."/>
            <person name="Cai H."/>
            <person name="Collins K."/>
            <person name="Stewart B.A."/>
            <person name="Lee S.R."/>
            <person name="Wilamowska K."/>
            <person name="Weinberg Z."/>
            <person name="Ruzzo W.L."/>
            <person name="Wloga D."/>
            <person name="Gaertig J."/>
            <person name="Frankel J."/>
            <person name="Tsao C.-C."/>
            <person name="Gorovsky M.A."/>
            <person name="Keeling P.J."/>
            <person name="Waller R.F."/>
            <person name="Patron N.J."/>
            <person name="Cherry J.M."/>
            <person name="Stover N.A."/>
            <person name="Krieger C.J."/>
            <person name="del Toro C."/>
            <person name="Ryder H.F."/>
            <person name="Williamson S.C."/>
            <person name="Barbeau R.A."/>
            <person name="Hamilton E.P."/>
            <person name="Orias E."/>
        </authorList>
    </citation>
    <scope>NUCLEOTIDE SEQUENCE [LARGE SCALE GENOMIC DNA]</scope>
    <source>
        <strain evidence="6">SB210</strain>
    </source>
</reference>
<name>I7M4N8_TETTS</name>
<organism evidence="5 6">
    <name type="scientific">Tetrahymena thermophila (strain SB210)</name>
    <dbReference type="NCBI Taxonomy" id="312017"/>
    <lineage>
        <taxon>Eukaryota</taxon>
        <taxon>Sar</taxon>
        <taxon>Alveolata</taxon>
        <taxon>Ciliophora</taxon>
        <taxon>Intramacronucleata</taxon>
        <taxon>Oligohymenophorea</taxon>
        <taxon>Hymenostomatida</taxon>
        <taxon>Tetrahymenina</taxon>
        <taxon>Tetrahymenidae</taxon>
        <taxon>Tetrahymena</taxon>
    </lineage>
</organism>